<feature type="transmembrane region" description="Helical" evidence="1">
    <location>
        <begin position="12"/>
        <end position="29"/>
    </location>
</feature>
<dbReference type="InterPro" id="IPR024884">
    <property type="entry name" value="NAPE-PLD"/>
</dbReference>
<proteinExistence type="predicted"/>
<dbReference type="SUPFAM" id="SSF56281">
    <property type="entry name" value="Metallo-hydrolase/oxidoreductase"/>
    <property type="match status" value="1"/>
</dbReference>
<organism evidence="3 4">
    <name type="scientific">Fibrobacter succinogenes (strain ATCC 19169 / S85)</name>
    <dbReference type="NCBI Taxonomy" id="59374"/>
    <lineage>
        <taxon>Bacteria</taxon>
        <taxon>Pseudomonadati</taxon>
        <taxon>Fibrobacterota</taxon>
        <taxon>Fibrobacteria</taxon>
        <taxon>Fibrobacterales</taxon>
        <taxon>Fibrobacteraceae</taxon>
        <taxon>Fibrobacter</taxon>
    </lineage>
</organism>
<feature type="domain" description="Metallo-beta-lactamase" evidence="2">
    <location>
        <begin position="126"/>
        <end position="324"/>
    </location>
</feature>
<keyword evidence="1" id="KW-0812">Transmembrane</keyword>
<name>A0ABM5LHI0_FIBSS</name>
<dbReference type="PIRSF" id="PIRSF038896">
    <property type="entry name" value="NAPE-PLD"/>
    <property type="match status" value="1"/>
</dbReference>
<dbReference type="PANTHER" id="PTHR15032:SF4">
    <property type="entry name" value="N-ACYL-PHOSPHATIDYLETHANOLAMINE-HYDROLYZING PHOSPHOLIPASE D"/>
    <property type="match status" value="1"/>
</dbReference>
<evidence type="ECO:0000256" key="1">
    <source>
        <dbReference type="SAM" id="Phobius"/>
    </source>
</evidence>
<gene>
    <name evidence="3" type="ordered locus">Fisuc_1134</name>
</gene>
<dbReference type="PANTHER" id="PTHR15032">
    <property type="entry name" value="N-ACYL-PHOSPHATIDYLETHANOLAMINE-HYDROLYZING PHOSPHOLIPASE D"/>
    <property type="match status" value="1"/>
</dbReference>
<keyword evidence="4" id="KW-1185">Reference proteome</keyword>
<dbReference type="InterPro" id="IPR001279">
    <property type="entry name" value="Metallo-B-lactamas"/>
</dbReference>
<keyword evidence="1" id="KW-0472">Membrane</keyword>
<dbReference type="Gene3D" id="3.60.15.10">
    <property type="entry name" value="Ribonuclease Z/Hydroxyacylglutathione hydrolase-like"/>
    <property type="match status" value="1"/>
</dbReference>
<dbReference type="InterPro" id="IPR036866">
    <property type="entry name" value="RibonucZ/Hydroxyglut_hydro"/>
</dbReference>
<reference evidence="3" key="1">
    <citation type="submission" date="2009-10" db="EMBL/GenBank/DDBJ databases">
        <title>Complete sequence of Fibrobacter succinogenes subsp. succinogenes S85.</title>
        <authorList>
            <consortium name="US DOE Joint Genome Institute"/>
            <person name="Lucas S."/>
            <person name="Copeland A."/>
            <person name="Lapidus A."/>
            <person name="Glavina del Rio T."/>
            <person name="Tice H."/>
            <person name="Bruce D."/>
            <person name="Goodwin L."/>
            <person name="Pitluck S."/>
            <person name="Chertkov O."/>
            <person name="Detter J.C."/>
            <person name="Han C."/>
            <person name="Tapia R."/>
            <person name="Larimer F."/>
            <person name="Land M."/>
            <person name="Hauser L."/>
            <person name="Kyrpides N."/>
            <person name="Mikhailova N."/>
            <person name="Weimer P.J."/>
            <person name="Stevenson D.M."/>
            <person name="Boyum J."/>
            <person name="Brumm P.I."/>
            <person name="Mead D."/>
        </authorList>
    </citation>
    <scope>NUCLEOTIDE SEQUENCE [LARGE SCALE GENOMIC DNA]</scope>
    <source>
        <strain evidence="3">S85</strain>
    </source>
</reference>
<accession>A0ABM5LHI0</accession>
<evidence type="ECO:0000259" key="2">
    <source>
        <dbReference type="Pfam" id="PF12706"/>
    </source>
</evidence>
<dbReference type="RefSeq" id="WP_015731926.1">
    <property type="nucleotide sequence ID" value="NC_013410.1"/>
</dbReference>
<dbReference type="Proteomes" id="UP000001497">
    <property type="component" value="Chromosome"/>
</dbReference>
<dbReference type="EMBL" id="CP001792">
    <property type="protein sequence ID" value="ACX74738.1"/>
    <property type="molecule type" value="Genomic_DNA"/>
</dbReference>
<evidence type="ECO:0000313" key="4">
    <source>
        <dbReference type="Proteomes" id="UP000001497"/>
    </source>
</evidence>
<protein>
    <recommendedName>
        <fullName evidence="2">Metallo-beta-lactamase domain-containing protein</fullName>
    </recommendedName>
</protein>
<evidence type="ECO:0000313" key="3">
    <source>
        <dbReference type="EMBL" id="ACX74738.1"/>
    </source>
</evidence>
<dbReference type="Pfam" id="PF12706">
    <property type="entry name" value="Lactamase_B_2"/>
    <property type="match status" value="1"/>
</dbReference>
<keyword evidence="1" id="KW-1133">Transmembrane helix</keyword>
<sequence length="364" mass="41862">MKKLTKKKKIMIIALSTLFILGTVGVLFLNQAKFGRIPQGKRLERIKQSPHYDGQKFVNDEKTVTMTGDKNLFETTLEFLFGKRSQTVPDTALTVVKTDLKSLPQDRDWIVWFGHSSYLMNLSGKKILVDPVFYQGSPVSFVNKMFKGTDVYKPVDMPDIDYLVISHDHWDHLDYQAVKELEPRVKRVVTGLGVGEHFEYWGYPVEKLVELDWWETVDLEAAEDAKFVVTSTPARHFSGRGIRPNKSLWSSFVFNTPKRTVWIGGDSGYGKHFKKIGEKFADIDLAILENGQYNEDWNQIHALPEQLSKEMLDLNANRYMTVHHSKFCLAYHSYFEPLENAKRAAQESGKLVLMPQMGEVVYLE</sequence>